<dbReference type="FunFam" id="1.10.8.430:FF:000003">
    <property type="entry name" value="Probable disease resistance protein At5g66910"/>
    <property type="match status" value="1"/>
</dbReference>
<keyword evidence="1" id="KW-0677">Repeat</keyword>
<reference evidence="7" key="1">
    <citation type="journal article" date="2011" name="Nat. Genet.">
        <title>The Arabidopsis lyrata genome sequence and the basis of rapid genome size change.</title>
        <authorList>
            <person name="Hu T.T."/>
            <person name="Pattyn P."/>
            <person name="Bakker E.G."/>
            <person name="Cao J."/>
            <person name="Cheng J.-F."/>
            <person name="Clark R.M."/>
            <person name="Fahlgren N."/>
            <person name="Fawcett J.A."/>
            <person name="Grimwood J."/>
            <person name="Gundlach H."/>
            <person name="Haberer G."/>
            <person name="Hollister J.D."/>
            <person name="Ossowski S."/>
            <person name="Ottilar R.P."/>
            <person name="Salamov A.A."/>
            <person name="Schneeberger K."/>
            <person name="Spannagl M."/>
            <person name="Wang X."/>
            <person name="Yang L."/>
            <person name="Nasrallah M.E."/>
            <person name="Bergelson J."/>
            <person name="Carrington J.C."/>
            <person name="Gaut B.S."/>
            <person name="Schmutz J."/>
            <person name="Mayer K.F.X."/>
            <person name="Van de Peer Y."/>
            <person name="Grigoriev I.V."/>
            <person name="Nordborg M."/>
            <person name="Weigel D."/>
            <person name="Guo Y.-L."/>
        </authorList>
    </citation>
    <scope>NUCLEOTIDE SEQUENCE [LARGE SCALE GENOMIC DNA]</scope>
    <source>
        <strain evidence="7">cv. MN47</strain>
    </source>
</reference>
<evidence type="ECO:0000313" key="6">
    <source>
        <dbReference type="EMBL" id="EFH66392.1"/>
    </source>
</evidence>
<dbReference type="PRINTS" id="PR00364">
    <property type="entry name" value="DISEASERSIST"/>
</dbReference>
<dbReference type="InterPro" id="IPR032675">
    <property type="entry name" value="LRR_dom_sf"/>
</dbReference>
<gene>
    <name evidence="6" type="ORF">ARALYDRAFT_888983</name>
</gene>
<dbReference type="HOGENOM" id="CLU_000427_4_0_1"/>
<dbReference type="Pfam" id="PF23598">
    <property type="entry name" value="LRR_14"/>
    <property type="match status" value="1"/>
</dbReference>
<dbReference type="InterPro" id="IPR042197">
    <property type="entry name" value="Apaf_helical"/>
</dbReference>
<dbReference type="Gene3D" id="3.40.50.300">
    <property type="entry name" value="P-loop containing nucleotide triphosphate hydrolases"/>
    <property type="match status" value="1"/>
</dbReference>
<evidence type="ECO:0000259" key="5">
    <source>
        <dbReference type="Pfam" id="PF23598"/>
    </source>
</evidence>
<dbReference type="GO" id="GO:0043531">
    <property type="term" value="F:ADP binding"/>
    <property type="evidence" value="ECO:0007669"/>
    <property type="project" value="InterPro"/>
</dbReference>
<dbReference type="Gramene" id="scaffold_101777.1">
    <property type="protein sequence ID" value="scaffold_101777.1"/>
    <property type="gene ID" value="scaffold_101777.1"/>
</dbReference>
<keyword evidence="7" id="KW-1185">Reference proteome</keyword>
<evidence type="ECO:0000256" key="1">
    <source>
        <dbReference type="ARBA" id="ARBA00022737"/>
    </source>
</evidence>
<dbReference type="EMBL" id="GL348713">
    <property type="protein sequence ID" value="EFH66392.1"/>
    <property type="molecule type" value="Genomic_DNA"/>
</dbReference>
<dbReference type="SUPFAM" id="SSF52058">
    <property type="entry name" value="L domain-like"/>
    <property type="match status" value="1"/>
</dbReference>
<keyword evidence="2" id="KW-0611">Plant defense</keyword>
<dbReference type="GO" id="GO:0006952">
    <property type="term" value="P:defense response"/>
    <property type="evidence" value="ECO:0007669"/>
    <property type="project" value="UniProtKB-KW"/>
</dbReference>
<dbReference type="Gene3D" id="3.80.10.10">
    <property type="entry name" value="Ribonuclease Inhibitor"/>
    <property type="match status" value="1"/>
</dbReference>
<dbReference type="InterPro" id="IPR055414">
    <property type="entry name" value="LRR_R13L4/SHOC2-like"/>
</dbReference>
<accession>D7KDK9</accession>
<evidence type="ECO:0000313" key="7">
    <source>
        <dbReference type="Proteomes" id="UP000008694"/>
    </source>
</evidence>
<dbReference type="PANTHER" id="PTHR36766:SF64">
    <property type="entry name" value="OS12G0206100 PROTEIN"/>
    <property type="match status" value="1"/>
</dbReference>
<dbReference type="PANTHER" id="PTHR36766">
    <property type="entry name" value="PLANT BROAD-SPECTRUM MILDEW RESISTANCE PROTEIN RPW8"/>
    <property type="match status" value="1"/>
</dbReference>
<proteinExistence type="predicted"/>
<protein>
    <submittedName>
        <fullName evidence="6">Uncharacterized protein</fullName>
    </submittedName>
</protein>
<dbReference type="Proteomes" id="UP000008694">
    <property type="component" value="Unassembled WGS sequence"/>
</dbReference>
<dbReference type="AlphaFoldDB" id="D7KDK9"/>
<keyword evidence="3" id="KW-0175">Coiled coil</keyword>
<evidence type="ECO:0000256" key="2">
    <source>
        <dbReference type="ARBA" id="ARBA00022821"/>
    </source>
</evidence>
<organism evidence="7">
    <name type="scientific">Arabidopsis lyrata subsp. lyrata</name>
    <name type="common">Lyre-leaved rock-cress</name>
    <dbReference type="NCBI Taxonomy" id="81972"/>
    <lineage>
        <taxon>Eukaryota</taxon>
        <taxon>Viridiplantae</taxon>
        <taxon>Streptophyta</taxon>
        <taxon>Embryophyta</taxon>
        <taxon>Tracheophyta</taxon>
        <taxon>Spermatophyta</taxon>
        <taxon>Magnoliopsida</taxon>
        <taxon>eudicotyledons</taxon>
        <taxon>Gunneridae</taxon>
        <taxon>Pentapetalae</taxon>
        <taxon>rosids</taxon>
        <taxon>malvids</taxon>
        <taxon>Brassicales</taxon>
        <taxon>Brassicaceae</taxon>
        <taxon>Camelineae</taxon>
        <taxon>Arabidopsis</taxon>
    </lineage>
</organism>
<evidence type="ECO:0000256" key="3">
    <source>
        <dbReference type="SAM" id="Coils"/>
    </source>
</evidence>
<evidence type="ECO:0000259" key="4">
    <source>
        <dbReference type="Pfam" id="PF00931"/>
    </source>
</evidence>
<dbReference type="InterPro" id="IPR027417">
    <property type="entry name" value="P-loop_NTPase"/>
</dbReference>
<sequence>MGNCLSFQISCDQTLNHVCGCLCGDGNYIKKLTQNLDELEDALEELVATRVDLSTSVRIEERNGLQRLAKVQLWLSNAEAIEYEARGLIPSRTTETERLCMNGYCSNNFLSSCVYIWLSRNGRVAKIQEEIGKRLSIHNERWVQSEEEEKASDIHKILKKQKFVLLLDDIWSEVDLQKIGVPYPNEENYCKIAFTARSVEVRGCMMRANAEMHVPCLEPDDAWDLFQKQVGDITLNFHEDIPQLARKMATKCQVLPLALTVIGGAMSCKRTVHEWGVVKMHDVVREMALRIACLSPYNASNFIVETGTSLHDLPDYNTSQGMEVGRMSLMGNQIQKGFCSSNCPELLTLFLHNNDLLDLSSQFFWSMPKLVVLDLSRKYNLRKLPDISNLTTLRYLDLSHTEIKLLPSGLDKLESLIHLNLEFTVDLQNIDRITRLRKLQVLKLLGSSSKYSSFLGLCAILDLKTLEVLTISIDDDICWEILQCNSSLARCIQVLSLRTFILPAIRVQVGPVWYSLRKLEIQGCKFSEIYIDMGDLGELKAVHWSPLHFPCLTTVVILGCPKLKKLPLHSESAKGQNLVIDAEKEWIEELEWEDEATKQRFYPS</sequence>
<feature type="domain" description="Disease resistance R13L4/SHOC-2-like LRR" evidence="5">
    <location>
        <begin position="342"/>
        <end position="528"/>
    </location>
</feature>
<dbReference type="Pfam" id="PF00931">
    <property type="entry name" value="NB-ARC"/>
    <property type="match status" value="1"/>
</dbReference>
<dbReference type="Gene3D" id="1.10.8.430">
    <property type="entry name" value="Helical domain of apoptotic protease-activating factors"/>
    <property type="match status" value="1"/>
</dbReference>
<feature type="coiled-coil region" evidence="3">
    <location>
        <begin position="29"/>
        <end position="56"/>
    </location>
</feature>
<dbReference type="InterPro" id="IPR002182">
    <property type="entry name" value="NB-ARC"/>
</dbReference>
<feature type="domain" description="NB-ARC" evidence="4">
    <location>
        <begin position="112"/>
        <end position="233"/>
    </location>
</feature>
<name>D7KDK9_ARALL</name>
<dbReference type="SUPFAM" id="SSF52540">
    <property type="entry name" value="P-loop containing nucleoside triphosphate hydrolases"/>
    <property type="match status" value="1"/>
</dbReference>
<dbReference type="eggNOG" id="KOG4658">
    <property type="taxonomic scope" value="Eukaryota"/>
</dbReference>